<proteinExistence type="predicted"/>
<evidence type="ECO:0000313" key="2">
    <source>
        <dbReference type="EMBL" id="RPA80526.1"/>
    </source>
</evidence>
<dbReference type="Pfam" id="PF13358">
    <property type="entry name" value="DDE_3"/>
    <property type="match status" value="1"/>
</dbReference>
<name>A0A3N4I543_ASCIM</name>
<keyword evidence="3" id="KW-1185">Reference proteome</keyword>
<dbReference type="InterPro" id="IPR036397">
    <property type="entry name" value="RNaseH_sf"/>
</dbReference>
<dbReference type="GO" id="GO:0003676">
    <property type="term" value="F:nucleic acid binding"/>
    <property type="evidence" value="ECO:0007669"/>
    <property type="project" value="InterPro"/>
</dbReference>
<feature type="non-terminal residue" evidence="2">
    <location>
        <position position="80"/>
    </location>
</feature>
<dbReference type="InterPro" id="IPR038717">
    <property type="entry name" value="Tc1-like_DDE_dom"/>
</dbReference>
<feature type="domain" description="Tc1-like transposase DDE" evidence="1">
    <location>
        <begin position="1"/>
        <end position="29"/>
    </location>
</feature>
<gene>
    <name evidence="2" type="ORF">BJ508DRAFT_193040</name>
</gene>
<dbReference type="AlphaFoldDB" id="A0A3N4I543"/>
<dbReference type="STRING" id="1160509.A0A3N4I543"/>
<sequence length="80" mass="9766">FHWRPASSPDLNPIEYVWRLMKQRIKARGALKFPDTKEKMRKAVQEEWDKLVPEDWNKFIDSMPDRVKECKERRGWATTY</sequence>
<evidence type="ECO:0000313" key="3">
    <source>
        <dbReference type="Proteomes" id="UP000275078"/>
    </source>
</evidence>
<protein>
    <recommendedName>
        <fullName evidence="1">Tc1-like transposase DDE domain-containing protein</fullName>
    </recommendedName>
</protein>
<evidence type="ECO:0000259" key="1">
    <source>
        <dbReference type="Pfam" id="PF13358"/>
    </source>
</evidence>
<dbReference type="OrthoDB" id="5427826at2759"/>
<reference evidence="2 3" key="1">
    <citation type="journal article" date="2018" name="Nat. Ecol. Evol.">
        <title>Pezizomycetes genomes reveal the molecular basis of ectomycorrhizal truffle lifestyle.</title>
        <authorList>
            <person name="Murat C."/>
            <person name="Payen T."/>
            <person name="Noel B."/>
            <person name="Kuo A."/>
            <person name="Morin E."/>
            <person name="Chen J."/>
            <person name="Kohler A."/>
            <person name="Krizsan K."/>
            <person name="Balestrini R."/>
            <person name="Da Silva C."/>
            <person name="Montanini B."/>
            <person name="Hainaut M."/>
            <person name="Levati E."/>
            <person name="Barry K.W."/>
            <person name="Belfiori B."/>
            <person name="Cichocki N."/>
            <person name="Clum A."/>
            <person name="Dockter R.B."/>
            <person name="Fauchery L."/>
            <person name="Guy J."/>
            <person name="Iotti M."/>
            <person name="Le Tacon F."/>
            <person name="Lindquist E.A."/>
            <person name="Lipzen A."/>
            <person name="Malagnac F."/>
            <person name="Mello A."/>
            <person name="Molinier V."/>
            <person name="Miyauchi S."/>
            <person name="Poulain J."/>
            <person name="Riccioni C."/>
            <person name="Rubini A."/>
            <person name="Sitrit Y."/>
            <person name="Splivallo R."/>
            <person name="Traeger S."/>
            <person name="Wang M."/>
            <person name="Zifcakova L."/>
            <person name="Wipf D."/>
            <person name="Zambonelli A."/>
            <person name="Paolocci F."/>
            <person name="Nowrousian M."/>
            <person name="Ottonello S."/>
            <person name="Baldrian P."/>
            <person name="Spatafora J.W."/>
            <person name="Henrissat B."/>
            <person name="Nagy L.G."/>
            <person name="Aury J.M."/>
            <person name="Wincker P."/>
            <person name="Grigoriev I.V."/>
            <person name="Bonfante P."/>
            <person name="Martin F.M."/>
        </authorList>
    </citation>
    <scope>NUCLEOTIDE SEQUENCE [LARGE SCALE GENOMIC DNA]</scope>
    <source>
        <strain evidence="2 3">RN42</strain>
    </source>
</reference>
<accession>A0A3N4I543</accession>
<dbReference type="Gene3D" id="3.30.420.10">
    <property type="entry name" value="Ribonuclease H-like superfamily/Ribonuclease H"/>
    <property type="match status" value="1"/>
</dbReference>
<organism evidence="2 3">
    <name type="scientific">Ascobolus immersus RN42</name>
    <dbReference type="NCBI Taxonomy" id="1160509"/>
    <lineage>
        <taxon>Eukaryota</taxon>
        <taxon>Fungi</taxon>
        <taxon>Dikarya</taxon>
        <taxon>Ascomycota</taxon>
        <taxon>Pezizomycotina</taxon>
        <taxon>Pezizomycetes</taxon>
        <taxon>Pezizales</taxon>
        <taxon>Ascobolaceae</taxon>
        <taxon>Ascobolus</taxon>
    </lineage>
</organism>
<feature type="non-terminal residue" evidence="2">
    <location>
        <position position="1"/>
    </location>
</feature>
<dbReference type="EMBL" id="ML119687">
    <property type="protein sequence ID" value="RPA80526.1"/>
    <property type="molecule type" value="Genomic_DNA"/>
</dbReference>
<dbReference type="Proteomes" id="UP000275078">
    <property type="component" value="Unassembled WGS sequence"/>
</dbReference>